<dbReference type="GO" id="GO:0022857">
    <property type="term" value="F:transmembrane transporter activity"/>
    <property type="evidence" value="ECO:0007669"/>
    <property type="project" value="InterPro"/>
</dbReference>
<keyword evidence="6 8" id="KW-1133">Transmembrane helix</keyword>
<evidence type="ECO:0000256" key="5">
    <source>
        <dbReference type="ARBA" id="ARBA00022692"/>
    </source>
</evidence>
<organism evidence="10 11">
    <name type="scientific">Desulfocurvibacter africanus PCS</name>
    <dbReference type="NCBI Taxonomy" id="1262666"/>
    <lineage>
        <taxon>Bacteria</taxon>
        <taxon>Pseudomonadati</taxon>
        <taxon>Thermodesulfobacteriota</taxon>
        <taxon>Desulfovibrionia</taxon>
        <taxon>Desulfovibrionales</taxon>
        <taxon>Desulfovibrionaceae</taxon>
        <taxon>Desulfocurvibacter</taxon>
    </lineage>
</organism>
<name>M5PVT2_DESAF</name>
<comment type="function">
    <text evidence="1">Resistance to tetracycline by an active tetracycline efflux. This is an energy-dependent process that decreases the accumulation of the antibiotic in whole cells. This protein functions as a metal-tetracycline/H(+) antiporter.</text>
</comment>
<feature type="transmembrane region" description="Helical" evidence="8">
    <location>
        <begin position="333"/>
        <end position="352"/>
    </location>
</feature>
<keyword evidence="5 8" id="KW-0812">Transmembrane</keyword>
<feature type="transmembrane region" description="Helical" evidence="8">
    <location>
        <begin position="275"/>
        <end position="293"/>
    </location>
</feature>
<dbReference type="InterPro" id="IPR001958">
    <property type="entry name" value="Tet-R_TetA/multi-R_MdtG-like"/>
</dbReference>
<feature type="transmembrane region" description="Helical" evidence="8">
    <location>
        <begin position="12"/>
        <end position="31"/>
    </location>
</feature>
<feature type="transmembrane region" description="Helical" evidence="8">
    <location>
        <begin position="240"/>
        <end position="263"/>
    </location>
</feature>
<comment type="subcellular location">
    <subcellularLocation>
        <location evidence="2">Cell membrane</location>
        <topology evidence="2">Multi-pass membrane protein</topology>
    </subcellularLocation>
</comment>
<proteinExistence type="inferred from homology"/>
<feature type="transmembrane region" description="Helical" evidence="8">
    <location>
        <begin position="299"/>
        <end position="321"/>
    </location>
</feature>
<dbReference type="Proteomes" id="UP000011922">
    <property type="component" value="Unassembled WGS sequence"/>
</dbReference>
<evidence type="ECO:0000256" key="2">
    <source>
        <dbReference type="ARBA" id="ARBA00004651"/>
    </source>
</evidence>
<evidence type="ECO:0000256" key="1">
    <source>
        <dbReference type="ARBA" id="ARBA00003279"/>
    </source>
</evidence>
<dbReference type="Pfam" id="PF07690">
    <property type="entry name" value="MFS_1"/>
    <property type="match status" value="1"/>
</dbReference>
<dbReference type="CDD" id="cd17474">
    <property type="entry name" value="MFS_YfmO_like"/>
    <property type="match status" value="1"/>
</dbReference>
<keyword evidence="4" id="KW-1003">Cell membrane</keyword>
<keyword evidence="7 8" id="KW-0472">Membrane</keyword>
<sequence length="396" mass="42159">MRKLYLDPRLQMVFGVTLMVVLGVSSIFPVIPDIMAEFGLSPAEVGLIITAFTLPGIVMAPVGGMLADRLGRKAVLVPALVLFGVAGTLCAFAPNLSWLLGLRFLQGMGAGALGVLTNTLIGDLCHGPQLTQAMGYNAGVLSFGTAIYPAIGGLLGLIGWHVPFILPIVALPLAWVIMRKLDVSPPERSENFGAYLRSALKSMRNGPVRYIFLATTVSFILLYGPVVTFLPILLSERFEASPATIGLIVSSASLFSALASSQLGRLSMRFGETRLLGASYVFYALSFGLVPFLNGKWLFFLPLGLFGMAQGLAMPSITTLLTRLAPREYRGGYMAVYGMLLRLSQTVAPPLMAGVHALFGIAAVYWTGSALALAMLVTVLLLLQPSACRAEAEGKL</sequence>
<evidence type="ECO:0000256" key="7">
    <source>
        <dbReference type="ARBA" id="ARBA00023136"/>
    </source>
</evidence>
<dbReference type="OrthoDB" id="9812221at2"/>
<dbReference type="Gene3D" id="1.20.1250.20">
    <property type="entry name" value="MFS general substrate transporter like domains"/>
    <property type="match status" value="1"/>
</dbReference>
<gene>
    <name evidence="10" type="ORF">PCS_01004</name>
</gene>
<feature type="transmembrane region" description="Helical" evidence="8">
    <location>
        <begin position="133"/>
        <end position="151"/>
    </location>
</feature>
<feature type="transmembrane region" description="Helical" evidence="8">
    <location>
        <begin position="43"/>
        <end position="62"/>
    </location>
</feature>
<dbReference type="InterPro" id="IPR036259">
    <property type="entry name" value="MFS_trans_sf"/>
</dbReference>
<comment type="caution">
    <text evidence="10">The sequence shown here is derived from an EMBL/GenBank/DDBJ whole genome shotgun (WGS) entry which is preliminary data.</text>
</comment>
<dbReference type="PANTHER" id="PTHR43124">
    <property type="entry name" value="PURINE EFFLUX PUMP PBUE"/>
    <property type="match status" value="1"/>
</dbReference>
<dbReference type="RefSeq" id="WP_005984642.1">
    <property type="nucleotide sequence ID" value="NZ_AOSV01000007.1"/>
</dbReference>
<dbReference type="EMBL" id="AOSV01000007">
    <property type="protein sequence ID" value="EMG38179.1"/>
    <property type="molecule type" value="Genomic_DNA"/>
</dbReference>
<evidence type="ECO:0000256" key="6">
    <source>
        <dbReference type="ARBA" id="ARBA00022989"/>
    </source>
</evidence>
<evidence type="ECO:0000256" key="4">
    <source>
        <dbReference type="ARBA" id="ARBA00022475"/>
    </source>
</evidence>
<dbReference type="InterPro" id="IPR005829">
    <property type="entry name" value="Sugar_transporter_CS"/>
</dbReference>
<protein>
    <submittedName>
        <fullName evidence="10">Arabinose efflux permease family protein</fullName>
    </submittedName>
</protein>
<dbReference type="PROSITE" id="PS00216">
    <property type="entry name" value="SUGAR_TRANSPORT_1"/>
    <property type="match status" value="1"/>
</dbReference>
<dbReference type="AlphaFoldDB" id="M5PVT2"/>
<evidence type="ECO:0000256" key="8">
    <source>
        <dbReference type="SAM" id="Phobius"/>
    </source>
</evidence>
<feature type="transmembrane region" description="Helical" evidence="8">
    <location>
        <begin position="100"/>
        <end position="121"/>
    </location>
</feature>
<dbReference type="SUPFAM" id="SSF103473">
    <property type="entry name" value="MFS general substrate transporter"/>
    <property type="match status" value="1"/>
</dbReference>
<feature type="transmembrane region" description="Helical" evidence="8">
    <location>
        <begin position="157"/>
        <end position="178"/>
    </location>
</feature>
<feature type="transmembrane region" description="Helical" evidence="8">
    <location>
        <begin position="358"/>
        <end position="383"/>
    </location>
</feature>
<dbReference type="InterPro" id="IPR050189">
    <property type="entry name" value="MFS_Efflux_Transporters"/>
</dbReference>
<dbReference type="InterPro" id="IPR011701">
    <property type="entry name" value="MFS"/>
</dbReference>
<evidence type="ECO:0000313" key="11">
    <source>
        <dbReference type="Proteomes" id="UP000011922"/>
    </source>
</evidence>
<dbReference type="PROSITE" id="PS50850">
    <property type="entry name" value="MFS"/>
    <property type="match status" value="1"/>
</dbReference>
<evidence type="ECO:0000259" key="9">
    <source>
        <dbReference type="PROSITE" id="PS50850"/>
    </source>
</evidence>
<feature type="transmembrane region" description="Helical" evidence="8">
    <location>
        <begin position="74"/>
        <end position="94"/>
    </location>
</feature>
<dbReference type="GO" id="GO:0005886">
    <property type="term" value="C:plasma membrane"/>
    <property type="evidence" value="ECO:0007669"/>
    <property type="project" value="UniProtKB-SubCell"/>
</dbReference>
<dbReference type="PRINTS" id="PR01035">
    <property type="entry name" value="TCRTETA"/>
</dbReference>
<reference evidence="10 11" key="1">
    <citation type="journal article" date="2013" name="Genome Announc.">
        <title>Draft Genome Sequence for Desulfovibrio africanus Strain PCS.</title>
        <authorList>
            <person name="Brown S.D."/>
            <person name="Utturkar S.M."/>
            <person name="Arkin A.P."/>
            <person name="Deutschbauer A.M."/>
            <person name="Elias D.A."/>
            <person name="Hazen T.C."/>
            <person name="Chakraborty R."/>
        </authorList>
    </citation>
    <scope>NUCLEOTIDE SEQUENCE [LARGE SCALE GENOMIC DNA]</scope>
    <source>
        <strain evidence="10 11">PCS</strain>
    </source>
</reference>
<evidence type="ECO:0000256" key="3">
    <source>
        <dbReference type="ARBA" id="ARBA00007520"/>
    </source>
</evidence>
<accession>M5PVT2</accession>
<feature type="transmembrane region" description="Helical" evidence="8">
    <location>
        <begin position="210"/>
        <end position="234"/>
    </location>
</feature>
<dbReference type="PATRIC" id="fig|1262666.3.peg.1017"/>
<comment type="similarity">
    <text evidence="3">Belongs to the major facilitator superfamily. TCR/Tet family.</text>
</comment>
<dbReference type="PANTHER" id="PTHR43124:SF3">
    <property type="entry name" value="CHLORAMPHENICOL EFFLUX PUMP RV0191"/>
    <property type="match status" value="1"/>
</dbReference>
<evidence type="ECO:0000313" key="10">
    <source>
        <dbReference type="EMBL" id="EMG38179.1"/>
    </source>
</evidence>
<dbReference type="InterPro" id="IPR020846">
    <property type="entry name" value="MFS_dom"/>
</dbReference>
<feature type="domain" description="Major facilitator superfamily (MFS) profile" evidence="9">
    <location>
        <begin position="9"/>
        <end position="387"/>
    </location>
</feature>